<feature type="repeat" description="TPR" evidence="10">
    <location>
        <begin position="19"/>
        <end position="52"/>
    </location>
</feature>
<accession>B8MPI6</accession>
<dbReference type="InterPro" id="IPR019734">
    <property type="entry name" value="TPR_rpt"/>
</dbReference>
<dbReference type="OMA" id="LMARHMF"/>
<dbReference type="PROSITE" id="PS50005">
    <property type="entry name" value="TPR"/>
    <property type="match status" value="1"/>
</dbReference>
<dbReference type="GO" id="GO:0005737">
    <property type="term" value="C:cytoplasm"/>
    <property type="evidence" value="ECO:0007669"/>
    <property type="project" value="TreeGrafter"/>
</dbReference>
<dbReference type="HOGENOM" id="CLU_000288_125_15_1"/>
<keyword evidence="5" id="KW-0677">Repeat</keyword>
<gene>
    <name evidence="11" type="ORF">TSTA_106340</name>
</gene>
<organism evidence="11 12">
    <name type="scientific">Talaromyces stipitatus (strain ATCC 10500 / CBS 375.48 / QM 6759 / NRRL 1006)</name>
    <name type="common">Penicillium stipitatum</name>
    <dbReference type="NCBI Taxonomy" id="441959"/>
    <lineage>
        <taxon>Eukaryota</taxon>
        <taxon>Fungi</taxon>
        <taxon>Dikarya</taxon>
        <taxon>Ascomycota</taxon>
        <taxon>Pezizomycotina</taxon>
        <taxon>Eurotiomycetes</taxon>
        <taxon>Eurotiomycetidae</taxon>
        <taxon>Eurotiales</taxon>
        <taxon>Trichocomaceae</taxon>
        <taxon>Talaromyces</taxon>
        <taxon>Talaromyces sect. Talaromyces</taxon>
    </lineage>
</organism>
<evidence type="ECO:0000256" key="9">
    <source>
        <dbReference type="ARBA" id="ARBA00023212"/>
    </source>
</evidence>
<evidence type="ECO:0000256" key="3">
    <source>
        <dbReference type="ARBA" id="ARBA00022490"/>
    </source>
</evidence>
<reference evidence="12" key="1">
    <citation type="journal article" date="2015" name="Genome Announc.">
        <title>Genome sequence of the AIDS-associated pathogen Penicillium marneffei (ATCC18224) and its near taxonomic relative Talaromyces stipitatus (ATCC10500).</title>
        <authorList>
            <person name="Nierman W.C."/>
            <person name="Fedorova-Abrams N.D."/>
            <person name="Andrianopoulos A."/>
        </authorList>
    </citation>
    <scope>NUCLEOTIDE SEQUENCE [LARGE SCALE GENOMIC DNA]</scope>
    <source>
        <strain evidence="12">ATCC 10500 / CBS 375.48 / QM 6759 / NRRL 1006</strain>
    </source>
</reference>
<evidence type="ECO:0000256" key="8">
    <source>
        <dbReference type="ARBA" id="ARBA00023175"/>
    </source>
</evidence>
<evidence type="ECO:0000313" key="12">
    <source>
        <dbReference type="Proteomes" id="UP000001745"/>
    </source>
</evidence>
<dbReference type="SUPFAM" id="SSF48452">
    <property type="entry name" value="TPR-like"/>
    <property type="match status" value="2"/>
</dbReference>
<dbReference type="OrthoDB" id="1658288at2759"/>
<dbReference type="InterPro" id="IPR011990">
    <property type="entry name" value="TPR-like_helical_dom_sf"/>
</dbReference>
<keyword evidence="6 10" id="KW-0802">TPR repeat</keyword>
<dbReference type="SMART" id="SM00028">
    <property type="entry name" value="TPR"/>
    <property type="match status" value="3"/>
</dbReference>
<dbReference type="PANTHER" id="PTHR45783">
    <property type="entry name" value="KINESIN LIGHT CHAIN"/>
    <property type="match status" value="1"/>
</dbReference>
<dbReference type="AlphaFoldDB" id="B8MPI6"/>
<proteinExistence type="inferred from homology"/>
<dbReference type="EMBL" id="EQ962658">
    <property type="protein sequence ID" value="EED14425.1"/>
    <property type="molecule type" value="Genomic_DNA"/>
</dbReference>
<dbReference type="Proteomes" id="UP000001745">
    <property type="component" value="Unassembled WGS sequence"/>
</dbReference>
<evidence type="ECO:0000256" key="4">
    <source>
        <dbReference type="ARBA" id="ARBA00022701"/>
    </source>
</evidence>
<dbReference type="Gene3D" id="1.25.40.10">
    <property type="entry name" value="Tetratricopeptide repeat domain"/>
    <property type="match status" value="2"/>
</dbReference>
<dbReference type="RefSeq" id="XP_002486663.1">
    <property type="nucleotide sequence ID" value="XM_002486618.1"/>
</dbReference>
<dbReference type="eggNOG" id="KOG1840">
    <property type="taxonomic scope" value="Eukaryota"/>
</dbReference>
<dbReference type="GO" id="GO:0005874">
    <property type="term" value="C:microtubule"/>
    <property type="evidence" value="ECO:0007669"/>
    <property type="project" value="UniProtKB-KW"/>
</dbReference>
<dbReference type="Pfam" id="PF13424">
    <property type="entry name" value="TPR_12"/>
    <property type="match status" value="2"/>
</dbReference>
<protein>
    <submittedName>
        <fullName evidence="11">Kinesin light chain, putative</fullName>
    </submittedName>
</protein>
<evidence type="ECO:0000256" key="2">
    <source>
        <dbReference type="ARBA" id="ARBA00009622"/>
    </source>
</evidence>
<dbReference type="PhylomeDB" id="B8MPI6"/>
<dbReference type="GeneID" id="8098886"/>
<evidence type="ECO:0000256" key="1">
    <source>
        <dbReference type="ARBA" id="ARBA00004245"/>
    </source>
</evidence>
<evidence type="ECO:0000313" key="11">
    <source>
        <dbReference type="EMBL" id="EED14425.1"/>
    </source>
</evidence>
<evidence type="ECO:0000256" key="7">
    <source>
        <dbReference type="ARBA" id="ARBA00023054"/>
    </source>
</evidence>
<dbReference type="GO" id="GO:0019894">
    <property type="term" value="F:kinesin binding"/>
    <property type="evidence" value="ECO:0007669"/>
    <property type="project" value="TreeGrafter"/>
</dbReference>
<keyword evidence="12" id="KW-1185">Reference proteome</keyword>
<keyword evidence="7" id="KW-0175">Coiled coil</keyword>
<evidence type="ECO:0000256" key="10">
    <source>
        <dbReference type="PROSITE-ProRule" id="PRU00339"/>
    </source>
</evidence>
<dbReference type="GO" id="GO:0005871">
    <property type="term" value="C:kinesin complex"/>
    <property type="evidence" value="ECO:0007669"/>
    <property type="project" value="InterPro"/>
</dbReference>
<dbReference type="PANTHER" id="PTHR45783:SF3">
    <property type="entry name" value="KINESIN LIGHT CHAIN"/>
    <property type="match status" value="1"/>
</dbReference>
<comment type="subcellular location">
    <subcellularLocation>
        <location evidence="1">Cytoplasm</location>
        <location evidence="1">Cytoskeleton</location>
    </subcellularLocation>
</comment>
<keyword evidence="3" id="KW-0963">Cytoplasm</keyword>
<dbReference type="GO" id="GO:0007018">
    <property type="term" value="P:microtubule-based movement"/>
    <property type="evidence" value="ECO:0007669"/>
    <property type="project" value="TreeGrafter"/>
</dbReference>
<keyword evidence="4" id="KW-0493">Microtubule</keyword>
<name>B8MPI6_TALSN</name>
<dbReference type="InParanoid" id="B8MPI6"/>
<sequence>MYRRALDENTLGSDHASTLLIVNNFGNLYADQNKLKEAEKMFRRALEGYENTLGPDHKSTLNSVYYLGILYQKQDKQKEAEKMYRRALAGYEKALCSSHTKIQRVRKRLNTLMISSERYNVNLAKVSTEVTLWELKKFIAQLTINLPLVPLTLYLYASGHPKKFLRLDRQGIPRDLVRDDDQDIQDFHDALAPPISYSLIRVEMDERLFDMHRLVQLSVRAWLETSSGSLRRGLSDVLTGLERTQGKYERRKTMHRRALEARERVLGPEHPDTLTSVSNLGLVLYRQGKYEEAEAMHRRALEALERVLGHAHPDMVASINVPLDSNQREKHEEASVIQD</sequence>
<dbReference type="VEuPathDB" id="FungiDB:TSTA_106340"/>
<dbReference type="STRING" id="441959.B8MPI6"/>
<dbReference type="InterPro" id="IPR002151">
    <property type="entry name" value="Kinesin_light"/>
</dbReference>
<evidence type="ECO:0000256" key="6">
    <source>
        <dbReference type="ARBA" id="ARBA00022803"/>
    </source>
</evidence>
<keyword evidence="9" id="KW-0206">Cytoskeleton</keyword>
<evidence type="ECO:0000256" key="5">
    <source>
        <dbReference type="ARBA" id="ARBA00022737"/>
    </source>
</evidence>
<comment type="similarity">
    <text evidence="2">Belongs to the kinesin light chain family.</text>
</comment>
<keyword evidence="8" id="KW-0505">Motor protein</keyword>